<dbReference type="EMBL" id="VOOR01000088">
    <property type="protein sequence ID" value="TXB59736.1"/>
    <property type="molecule type" value="Genomic_DNA"/>
</dbReference>
<evidence type="ECO:0000256" key="1">
    <source>
        <dbReference type="SAM" id="SignalP"/>
    </source>
</evidence>
<keyword evidence="3" id="KW-1185">Reference proteome</keyword>
<feature type="chain" id="PRO_5022911315" evidence="1">
    <location>
        <begin position="24"/>
        <end position="172"/>
    </location>
</feature>
<name>A0A5C6RG88_9BACT</name>
<evidence type="ECO:0000313" key="3">
    <source>
        <dbReference type="Proteomes" id="UP000321580"/>
    </source>
</evidence>
<protein>
    <submittedName>
        <fullName evidence="2">Uncharacterized protein</fullName>
    </submittedName>
</protein>
<dbReference type="OrthoDB" id="1181409at2"/>
<organism evidence="2 3">
    <name type="scientific">Phaeodactylibacter luteus</name>
    <dbReference type="NCBI Taxonomy" id="1564516"/>
    <lineage>
        <taxon>Bacteria</taxon>
        <taxon>Pseudomonadati</taxon>
        <taxon>Bacteroidota</taxon>
        <taxon>Saprospiria</taxon>
        <taxon>Saprospirales</taxon>
        <taxon>Haliscomenobacteraceae</taxon>
        <taxon>Phaeodactylibacter</taxon>
    </lineage>
</organism>
<reference evidence="2 3" key="1">
    <citation type="submission" date="2019-08" db="EMBL/GenBank/DDBJ databases">
        <title>Genome of Phaeodactylibacter luteus.</title>
        <authorList>
            <person name="Bowman J.P."/>
        </authorList>
    </citation>
    <scope>NUCLEOTIDE SEQUENCE [LARGE SCALE GENOMIC DNA]</scope>
    <source>
        <strain evidence="2 3">KCTC 42180</strain>
    </source>
</reference>
<evidence type="ECO:0000313" key="2">
    <source>
        <dbReference type="EMBL" id="TXB59736.1"/>
    </source>
</evidence>
<dbReference type="AlphaFoldDB" id="A0A5C6RG88"/>
<gene>
    <name evidence="2" type="ORF">FRY97_21045</name>
</gene>
<accession>A0A5C6RG88</accession>
<dbReference type="RefSeq" id="WP_147169601.1">
    <property type="nucleotide sequence ID" value="NZ_VOOR01000088.1"/>
</dbReference>
<comment type="caution">
    <text evidence="2">The sequence shown here is derived from an EMBL/GenBank/DDBJ whole genome shotgun (WGS) entry which is preliminary data.</text>
</comment>
<keyword evidence="1" id="KW-0732">Signal</keyword>
<sequence>MKTLKFTLLALAGLCLSPQFGHAQFMKKLKEEAKQLKKDIVGGDNDISDVRMPAAGELHTDEWEAEAGKQITALCKRDGTTFKRAIILSDEWASHRNRNTGLLTGRSIMGVFADQKSSGKCMIHTFTLYESFDGADFSKARLDAVSQDLRYGPYIECENIFEPPLEEGGGEK</sequence>
<feature type="signal peptide" evidence="1">
    <location>
        <begin position="1"/>
        <end position="23"/>
    </location>
</feature>
<dbReference type="Proteomes" id="UP000321580">
    <property type="component" value="Unassembled WGS sequence"/>
</dbReference>
<proteinExistence type="predicted"/>